<dbReference type="GO" id="GO:0046872">
    <property type="term" value="F:metal ion binding"/>
    <property type="evidence" value="ECO:0007669"/>
    <property type="project" value="UniProtKB-KW"/>
</dbReference>
<dbReference type="PROSITE" id="PS50879">
    <property type="entry name" value="RNASE_H_1"/>
    <property type="match status" value="1"/>
</dbReference>
<sequence length="281" mass="31651">MPRSQVVLIGEESIARDSPEYAAGISTQMRQYLPRVTVERHAKYTPPSIHRPREDMPVLYQPEDPTVGFKSGHAIKTPNRTFVVLNPWLHPSDIFVPHVNNYRAARYVSVTSPTQALLYTAGACIDYGLPTACAAWSLIFRPDAPDANVSARLELDGPQTLHRAELRAAIGAMQYRSWNTEGFNSIVIATNSDYVVRGGTEWVWKWAKNGWTNPVDGYPVANRSLWEKFMKEVRKMESVGVEVRFWYISAEWNEAAVELANAGTLRKDVDNTFQKVVGILV</sequence>
<dbReference type="Proteomes" id="UP000007148">
    <property type="component" value="Unassembled WGS sequence"/>
</dbReference>
<keyword evidence="4" id="KW-0540">Nuclease</keyword>
<dbReference type="OrthoDB" id="407198at2759"/>
<feature type="domain" description="RNase H type-1" evidence="8">
    <location>
        <begin position="112"/>
        <end position="265"/>
    </location>
</feature>
<dbReference type="CDD" id="cd13934">
    <property type="entry name" value="RNase_H_Dikarya_like"/>
    <property type="match status" value="1"/>
</dbReference>
<evidence type="ECO:0000256" key="7">
    <source>
        <dbReference type="ARBA" id="ARBA00022801"/>
    </source>
</evidence>
<organism evidence="9 10">
    <name type="scientific">Serendipita indica (strain DSM 11827)</name>
    <name type="common">Root endophyte fungus</name>
    <name type="synonym">Piriformospora indica</name>
    <dbReference type="NCBI Taxonomy" id="1109443"/>
    <lineage>
        <taxon>Eukaryota</taxon>
        <taxon>Fungi</taxon>
        <taxon>Dikarya</taxon>
        <taxon>Basidiomycota</taxon>
        <taxon>Agaricomycotina</taxon>
        <taxon>Agaricomycetes</taxon>
        <taxon>Sebacinales</taxon>
        <taxon>Serendipitaceae</taxon>
        <taxon>Serendipita</taxon>
    </lineage>
</organism>
<evidence type="ECO:0000256" key="1">
    <source>
        <dbReference type="ARBA" id="ARBA00000077"/>
    </source>
</evidence>
<evidence type="ECO:0000313" key="10">
    <source>
        <dbReference type="Proteomes" id="UP000007148"/>
    </source>
</evidence>
<protein>
    <recommendedName>
        <fullName evidence="3">ribonuclease H</fullName>
        <ecNumber evidence="3">3.1.26.4</ecNumber>
    </recommendedName>
</protein>
<name>G4TGS3_SERID</name>
<evidence type="ECO:0000313" key="9">
    <source>
        <dbReference type="EMBL" id="CCA70527.1"/>
    </source>
</evidence>
<comment type="caution">
    <text evidence="9">The sequence shown here is derived from an EMBL/GenBank/DDBJ whole genome shotgun (WGS) entry which is preliminary data.</text>
</comment>
<reference evidence="9 10" key="1">
    <citation type="journal article" date="2011" name="PLoS Pathog.">
        <title>Endophytic Life Strategies Decoded by Genome and Transcriptome Analyses of the Mutualistic Root Symbiont Piriformospora indica.</title>
        <authorList>
            <person name="Zuccaro A."/>
            <person name="Lahrmann U."/>
            <person name="Guldener U."/>
            <person name="Langen G."/>
            <person name="Pfiffi S."/>
            <person name="Biedenkopf D."/>
            <person name="Wong P."/>
            <person name="Samans B."/>
            <person name="Grimm C."/>
            <person name="Basiewicz M."/>
            <person name="Murat C."/>
            <person name="Martin F."/>
            <person name="Kogel K.H."/>
        </authorList>
    </citation>
    <scope>NUCLEOTIDE SEQUENCE [LARGE SCALE GENOMIC DNA]</scope>
    <source>
        <strain evidence="9 10">DSM 11827</strain>
    </source>
</reference>
<dbReference type="AlphaFoldDB" id="G4TGS3"/>
<dbReference type="InParanoid" id="G4TGS3"/>
<keyword evidence="5" id="KW-0479">Metal-binding</keyword>
<dbReference type="OMA" id="LIPRELN"/>
<dbReference type="GO" id="GO:0003676">
    <property type="term" value="F:nucleic acid binding"/>
    <property type="evidence" value="ECO:0007669"/>
    <property type="project" value="InterPro"/>
</dbReference>
<evidence type="ECO:0000256" key="6">
    <source>
        <dbReference type="ARBA" id="ARBA00022759"/>
    </source>
</evidence>
<dbReference type="InterPro" id="IPR050092">
    <property type="entry name" value="RNase_H"/>
</dbReference>
<comment type="similarity">
    <text evidence="2">Belongs to the RNase H family.</text>
</comment>
<dbReference type="EC" id="3.1.26.4" evidence="3"/>
<dbReference type="Gene3D" id="3.30.420.10">
    <property type="entry name" value="Ribonuclease H-like superfamily/Ribonuclease H"/>
    <property type="match status" value="1"/>
</dbReference>
<evidence type="ECO:0000256" key="3">
    <source>
        <dbReference type="ARBA" id="ARBA00012180"/>
    </source>
</evidence>
<evidence type="ECO:0000259" key="8">
    <source>
        <dbReference type="PROSITE" id="PS50879"/>
    </source>
</evidence>
<accession>G4TGS3</accession>
<dbReference type="PANTHER" id="PTHR10642">
    <property type="entry name" value="RIBONUCLEASE H1"/>
    <property type="match status" value="1"/>
</dbReference>
<gene>
    <name evidence="9" type="ORF">PIIN_04464</name>
</gene>
<evidence type="ECO:0000256" key="4">
    <source>
        <dbReference type="ARBA" id="ARBA00022722"/>
    </source>
</evidence>
<dbReference type="EMBL" id="CAFZ01000085">
    <property type="protein sequence ID" value="CCA70527.1"/>
    <property type="molecule type" value="Genomic_DNA"/>
</dbReference>
<dbReference type="InterPro" id="IPR002156">
    <property type="entry name" value="RNaseH_domain"/>
</dbReference>
<comment type="catalytic activity">
    <reaction evidence="1">
        <text>Endonucleolytic cleavage to 5'-phosphomonoester.</text>
        <dbReference type="EC" id="3.1.26.4"/>
    </reaction>
</comment>
<dbReference type="Pfam" id="PF00075">
    <property type="entry name" value="RNase_H"/>
    <property type="match status" value="1"/>
</dbReference>
<evidence type="ECO:0000256" key="2">
    <source>
        <dbReference type="ARBA" id="ARBA00005300"/>
    </source>
</evidence>
<proteinExistence type="inferred from homology"/>
<keyword evidence="10" id="KW-1185">Reference proteome</keyword>
<dbReference type="STRING" id="1109443.G4TGS3"/>
<evidence type="ECO:0000256" key="5">
    <source>
        <dbReference type="ARBA" id="ARBA00022723"/>
    </source>
</evidence>
<dbReference type="eggNOG" id="KOG3752">
    <property type="taxonomic scope" value="Eukaryota"/>
</dbReference>
<keyword evidence="7" id="KW-0378">Hydrolase</keyword>
<dbReference type="InterPro" id="IPR036397">
    <property type="entry name" value="RNaseH_sf"/>
</dbReference>
<dbReference type="PANTHER" id="PTHR10642:SF26">
    <property type="entry name" value="RIBONUCLEASE H1"/>
    <property type="match status" value="1"/>
</dbReference>
<dbReference type="GO" id="GO:0043137">
    <property type="term" value="P:DNA replication, removal of RNA primer"/>
    <property type="evidence" value="ECO:0007669"/>
    <property type="project" value="TreeGrafter"/>
</dbReference>
<dbReference type="SUPFAM" id="SSF53098">
    <property type="entry name" value="Ribonuclease H-like"/>
    <property type="match status" value="1"/>
</dbReference>
<dbReference type="GO" id="GO:0004523">
    <property type="term" value="F:RNA-DNA hybrid ribonuclease activity"/>
    <property type="evidence" value="ECO:0007669"/>
    <property type="project" value="UniProtKB-EC"/>
</dbReference>
<dbReference type="HOGENOM" id="CLU_030894_4_1_1"/>
<dbReference type="InterPro" id="IPR012337">
    <property type="entry name" value="RNaseH-like_sf"/>
</dbReference>
<keyword evidence="6" id="KW-0255">Endonuclease</keyword>